<proteinExistence type="predicted"/>
<evidence type="ECO:0000256" key="1">
    <source>
        <dbReference type="SAM" id="Coils"/>
    </source>
</evidence>
<dbReference type="AlphaFoldDB" id="A0AAD5U0S0"/>
<evidence type="ECO:0000313" key="3">
    <source>
        <dbReference type="Proteomes" id="UP001211065"/>
    </source>
</evidence>
<feature type="coiled-coil region" evidence="1">
    <location>
        <begin position="8"/>
        <end position="49"/>
    </location>
</feature>
<feature type="coiled-coil region" evidence="1">
    <location>
        <begin position="215"/>
        <end position="274"/>
    </location>
</feature>
<name>A0AAD5U0S0_9FUNG</name>
<comment type="caution">
    <text evidence="2">The sequence shown here is derived from an EMBL/GenBank/DDBJ whole genome shotgun (WGS) entry which is preliminary data.</text>
</comment>
<evidence type="ECO:0000313" key="2">
    <source>
        <dbReference type="EMBL" id="KAJ3220547.1"/>
    </source>
</evidence>
<gene>
    <name evidence="2" type="ORF">HK099_004213</name>
</gene>
<dbReference type="EMBL" id="JADGJW010000292">
    <property type="protein sequence ID" value="KAJ3220547.1"/>
    <property type="molecule type" value="Genomic_DNA"/>
</dbReference>
<protein>
    <submittedName>
        <fullName evidence="2">Uncharacterized protein</fullName>
    </submittedName>
</protein>
<organism evidence="2 3">
    <name type="scientific">Clydaea vesicula</name>
    <dbReference type="NCBI Taxonomy" id="447962"/>
    <lineage>
        <taxon>Eukaryota</taxon>
        <taxon>Fungi</taxon>
        <taxon>Fungi incertae sedis</taxon>
        <taxon>Chytridiomycota</taxon>
        <taxon>Chytridiomycota incertae sedis</taxon>
        <taxon>Chytridiomycetes</taxon>
        <taxon>Lobulomycetales</taxon>
        <taxon>Lobulomycetaceae</taxon>
        <taxon>Clydaea</taxon>
    </lineage>
</organism>
<sequence length="346" mass="40686">MFGDKKKINELTNQVKESKLKIDELLLDKKSLEIELEKNKEKLIKVEEDNKTIVKNNALLDEEFEAKVSQIENEFDLKFLEEKLKFDLILIEERKQLNNGFEQKEKAHLIQIEEKNKLITDLELKNFFNTSNTKNSKDSKLELENVKKQLLQEQENNQKLNSKVNESVLEIQNLKAEKFSLDVKIENVLSERKLERAKDLAAMNVEQENKNTQLVADLKFKLENNEKLLKEATTNFQITKNKDDEEATYLKSEIKRLEERYEDIIVKLKTAGSKKNIEYRMESKTELNDKTKNKKFGELIMIEGEHVFLRNMAINNLKVNILGDNIKDLNSRLKHQNYILKKLTVT</sequence>
<feature type="coiled-coil region" evidence="1">
    <location>
        <begin position="136"/>
        <end position="177"/>
    </location>
</feature>
<dbReference type="Proteomes" id="UP001211065">
    <property type="component" value="Unassembled WGS sequence"/>
</dbReference>
<accession>A0AAD5U0S0</accession>
<keyword evidence="3" id="KW-1185">Reference proteome</keyword>
<reference evidence="2" key="1">
    <citation type="submission" date="2020-05" db="EMBL/GenBank/DDBJ databases">
        <title>Phylogenomic resolution of chytrid fungi.</title>
        <authorList>
            <person name="Stajich J.E."/>
            <person name="Amses K."/>
            <person name="Simmons R."/>
            <person name="Seto K."/>
            <person name="Myers J."/>
            <person name="Bonds A."/>
            <person name="Quandt C.A."/>
            <person name="Barry K."/>
            <person name="Liu P."/>
            <person name="Grigoriev I."/>
            <person name="Longcore J.E."/>
            <person name="James T.Y."/>
        </authorList>
    </citation>
    <scope>NUCLEOTIDE SEQUENCE</scope>
    <source>
        <strain evidence="2">JEL0476</strain>
    </source>
</reference>
<keyword evidence="1" id="KW-0175">Coiled coil</keyword>